<keyword evidence="3" id="KW-1185">Reference proteome</keyword>
<evidence type="ECO:0000313" key="2">
    <source>
        <dbReference type="EMBL" id="OAT26190.1"/>
    </source>
</evidence>
<dbReference type="PANTHER" id="PTHR40396:SF1">
    <property type="entry name" value="ATPASE AAA-TYPE CORE DOMAIN-CONTAINING PROTEIN"/>
    <property type="match status" value="1"/>
</dbReference>
<dbReference type="InterPro" id="IPR027417">
    <property type="entry name" value="P-loop_NTPase"/>
</dbReference>
<evidence type="ECO:0000259" key="1">
    <source>
        <dbReference type="Pfam" id="PF13304"/>
    </source>
</evidence>
<evidence type="ECO:0000313" key="3">
    <source>
        <dbReference type="Proteomes" id="UP000078407"/>
    </source>
</evidence>
<dbReference type="SUPFAM" id="SSF52540">
    <property type="entry name" value="P-loop containing nucleoside triphosphate hydrolases"/>
    <property type="match status" value="1"/>
</dbReference>
<reference evidence="2 3" key="1">
    <citation type="submission" date="2016-04" db="EMBL/GenBank/DDBJ databases">
        <title>ATOL: Assembling a taxonomically balanced genome-scale reconstruction of the evolutionary history of the Enterobacteriaceae.</title>
        <authorList>
            <person name="Plunkett G.III."/>
            <person name="Neeno-Eckwall E.C."/>
            <person name="Glasner J.D."/>
            <person name="Perna N.T."/>
        </authorList>
    </citation>
    <scope>NUCLEOTIDE SEQUENCE [LARGE SCALE GENOMIC DNA]</scope>
    <source>
        <strain evidence="2 3">ATCC 51602</strain>
    </source>
</reference>
<dbReference type="PANTHER" id="PTHR40396">
    <property type="entry name" value="ATPASE-LIKE PROTEIN"/>
    <property type="match status" value="1"/>
</dbReference>
<sequence length="408" mass="46873">MIKWYRFKNFYSFKEDTFVDLTLKENSSYSSYDTVVSDTKIAKIITVMGANGSGKSNLLKPLAFLSWFCSSSFKKMDSDSLLPFYPHSTCAKEPSEIEICFTDKDTNGNDWEYKYLVILTRNKIIYEELKLKTSRLYTSLFKREYDTTSEKYKVRSHRQLATEDGFPVSEMKTIPANSSTIAYMHRKNSSLASIILDKISSIDNNLNVYGKRSFNYSNVITATKYYADDKDMFKQAIKYLKRMDLGLDDIVLKEEDVVDKESGERKKEFLPYGVHKCDGKKFRVPFYMESSGTQACYYFILSLLISIRDGGVAVIDELDSDLHPAMVVELLTLFENEAINTNNAQLIFSCHSPEILKNLKKHHVYLVEKEDGKSDCWRLDDIKGLRSQDNLYSKYITGSLGGVPDICL</sequence>
<dbReference type="Proteomes" id="UP000078407">
    <property type="component" value="Unassembled WGS sequence"/>
</dbReference>
<accession>A0ABX2W6B0</accession>
<organism evidence="2 3">
    <name type="scientific">Buttiauxella ferragutiae ATCC 51602</name>
    <dbReference type="NCBI Taxonomy" id="1354252"/>
    <lineage>
        <taxon>Bacteria</taxon>
        <taxon>Pseudomonadati</taxon>
        <taxon>Pseudomonadota</taxon>
        <taxon>Gammaproteobacteria</taxon>
        <taxon>Enterobacterales</taxon>
        <taxon>Enterobacteriaceae</taxon>
        <taxon>Buttiauxella</taxon>
    </lineage>
</organism>
<comment type="caution">
    <text evidence="2">The sequence shown here is derived from an EMBL/GenBank/DDBJ whole genome shotgun (WGS) entry which is preliminary data.</text>
</comment>
<dbReference type="Pfam" id="PF13304">
    <property type="entry name" value="AAA_21"/>
    <property type="match status" value="1"/>
</dbReference>
<gene>
    <name evidence="2" type="ORF">M976_02908</name>
</gene>
<proteinExistence type="predicted"/>
<dbReference type="EMBL" id="LXEQ01000047">
    <property type="protein sequence ID" value="OAT26190.1"/>
    <property type="molecule type" value="Genomic_DNA"/>
</dbReference>
<protein>
    <submittedName>
        <fullName evidence="2">Abortive infection protein</fullName>
    </submittedName>
</protein>
<dbReference type="InterPro" id="IPR003959">
    <property type="entry name" value="ATPase_AAA_core"/>
</dbReference>
<dbReference type="RefSeq" id="WP_064546038.1">
    <property type="nucleotide sequence ID" value="NZ_LXEQ01000047.1"/>
</dbReference>
<dbReference type="Gene3D" id="3.40.50.300">
    <property type="entry name" value="P-loop containing nucleotide triphosphate hydrolases"/>
    <property type="match status" value="1"/>
</dbReference>
<name>A0ABX2W6B0_9ENTR</name>
<feature type="domain" description="ATPase AAA-type core" evidence="1">
    <location>
        <begin position="47"/>
        <end position="356"/>
    </location>
</feature>